<name>A0AA44KX51_9BACI</name>
<evidence type="ECO:0000259" key="2">
    <source>
        <dbReference type="Pfam" id="PF13799"/>
    </source>
</evidence>
<dbReference type="Gene3D" id="1.20.5.320">
    <property type="entry name" value="6-Phosphogluconate Dehydrogenase, domain 3"/>
    <property type="match status" value="1"/>
</dbReference>
<dbReference type="InterPro" id="IPR025237">
    <property type="entry name" value="DUF4183"/>
</dbReference>
<feature type="domain" description="DUF4183" evidence="2">
    <location>
        <begin position="41"/>
        <end position="112"/>
    </location>
</feature>
<protein>
    <recommendedName>
        <fullName evidence="2">DUF4183 domain-containing protein</fullName>
    </recommendedName>
</protein>
<dbReference type="EMBL" id="MACH01000068">
    <property type="protein sequence ID" value="OJE47675.1"/>
    <property type="molecule type" value="Genomic_DNA"/>
</dbReference>
<dbReference type="Proteomes" id="UP000183185">
    <property type="component" value="Unassembled WGS sequence"/>
</dbReference>
<dbReference type="Pfam" id="PF13799">
    <property type="entry name" value="DUF4183"/>
    <property type="match status" value="1"/>
</dbReference>
<proteinExistence type="predicted"/>
<feature type="compositionally biased region" description="Pro residues" evidence="1">
    <location>
        <begin position="20"/>
        <end position="31"/>
    </location>
</feature>
<accession>A0AA44KX51</accession>
<gene>
    <name evidence="3" type="ORF">BAQ49_05475</name>
</gene>
<comment type="caution">
    <text evidence="3">The sequence shown here is derived from an EMBL/GenBank/DDBJ whole genome shotgun (WGS) entry which is preliminary data.</text>
</comment>
<organism evidence="3 4">
    <name type="scientific">Bacillus proteolyticus</name>
    <dbReference type="NCBI Taxonomy" id="2026192"/>
    <lineage>
        <taxon>Bacteria</taxon>
        <taxon>Bacillati</taxon>
        <taxon>Bacillota</taxon>
        <taxon>Bacilli</taxon>
        <taxon>Bacillales</taxon>
        <taxon>Bacillaceae</taxon>
        <taxon>Bacillus</taxon>
        <taxon>Bacillus cereus group</taxon>
    </lineage>
</organism>
<feature type="region of interest" description="Disordered" evidence="1">
    <location>
        <begin position="1"/>
        <end position="31"/>
    </location>
</feature>
<evidence type="ECO:0000313" key="3">
    <source>
        <dbReference type="EMBL" id="OJE47675.1"/>
    </source>
</evidence>
<reference evidence="3 4" key="1">
    <citation type="submission" date="2016-06" db="EMBL/GenBank/DDBJ databases">
        <title>First insights into the genetic diversity and population structure of in the Bacillus cereus group bacteria from diverse marine environments.</title>
        <authorList>
            <person name="Liu Y."/>
            <person name="Lai Q."/>
            <person name="Shao Z."/>
        </authorList>
    </citation>
    <scope>NUCLEOTIDE SEQUENCE [LARGE SCALE GENOMIC DNA]</scope>
    <source>
        <strain evidence="3 4">TD42</strain>
    </source>
</reference>
<sequence length="116" mass="12128">GPQGLPGPQGPSGPQGLPGPQGPSGPSIPSPIPATNLMYFTFSDGQKLVYTNSDGKPLLGTTQILPPGEVSYMNLFINGMIQPQTEYQVTAGQLTLLGPEPPFEGVPIVLQFIIIN</sequence>
<evidence type="ECO:0000313" key="4">
    <source>
        <dbReference type="Proteomes" id="UP000183185"/>
    </source>
</evidence>
<dbReference type="AlphaFoldDB" id="A0AA44KX51"/>
<dbReference type="RefSeq" id="WP_071745281.1">
    <property type="nucleotide sequence ID" value="NZ_MACH01000068.1"/>
</dbReference>
<evidence type="ECO:0000256" key="1">
    <source>
        <dbReference type="SAM" id="MobiDB-lite"/>
    </source>
</evidence>
<feature type="non-terminal residue" evidence="3">
    <location>
        <position position="1"/>
    </location>
</feature>